<organism evidence="2 3">
    <name type="scientific">Tepidanaerobacter acetatoxydans (strain DSM 21804 / JCM 16047 / Re1)</name>
    <dbReference type="NCBI Taxonomy" id="1209989"/>
    <lineage>
        <taxon>Bacteria</taxon>
        <taxon>Bacillati</taxon>
        <taxon>Bacillota</taxon>
        <taxon>Clostridia</taxon>
        <taxon>Thermosediminibacterales</taxon>
        <taxon>Tepidanaerobacteraceae</taxon>
        <taxon>Tepidanaerobacter</taxon>
    </lineage>
</organism>
<evidence type="ECO:0008006" key="4">
    <source>
        <dbReference type="Google" id="ProtNLM"/>
    </source>
</evidence>
<accession>L0S2I6</accession>
<dbReference type="PANTHER" id="PTHR38664">
    <property type="entry name" value="SLR0058 PROTEIN"/>
    <property type="match status" value="1"/>
</dbReference>
<feature type="coiled-coil region" evidence="1">
    <location>
        <begin position="39"/>
        <end position="99"/>
    </location>
</feature>
<evidence type="ECO:0000256" key="1">
    <source>
        <dbReference type="SAM" id="Coils"/>
    </source>
</evidence>
<dbReference type="PANTHER" id="PTHR38664:SF1">
    <property type="entry name" value="SLR0058 PROTEIN"/>
    <property type="match status" value="1"/>
</dbReference>
<dbReference type="KEGG" id="tae:TepiRe1_1293"/>
<proteinExistence type="predicted"/>
<dbReference type="PATRIC" id="fig|1209989.3.peg.1430"/>
<keyword evidence="1" id="KW-0175">Coiled coil</keyword>
<dbReference type="RefSeq" id="WP_013778253.1">
    <property type="nucleotide sequence ID" value="NC_015519.1"/>
</dbReference>
<keyword evidence="3" id="KW-1185">Reference proteome</keyword>
<dbReference type="eggNOG" id="COG3937">
    <property type="taxonomic scope" value="Bacteria"/>
</dbReference>
<dbReference type="STRING" id="1209989.TepRe1_1184"/>
<dbReference type="InterPro" id="IPR008769">
    <property type="entry name" value="PhaF_PhaI"/>
</dbReference>
<dbReference type="OrthoDB" id="1727206at2"/>
<evidence type="ECO:0000313" key="3">
    <source>
        <dbReference type="Proteomes" id="UP000010802"/>
    </source>
</evidence>
<dbReference type="KEGG" id="tep:TepRe1_1184"/>
<dbReference type="NCBIfam" id="NF047773">
    <property type="entry name" value="phas_rel_Lepto"/>
    <property type="match status" value="1"/>
</dbReference>
<evidence type="ECO:0000313" key="2">
    <source>
        <dbReference type="EMBL" id="CCP26017.1"/>
    </source>
</evidence>
<dbReference type="AlphaFoldDB" id="F4LTK0"/>
<protein>
    <recommendedName>
        <fullName evidence="4">Polyhydroxyalkanoate synthesis regulator phasin</fullName>
    </recommendedName>
</protein>
<sequence length="102" mass="11754">MLKQILYAGIGLATVTKEKAEEVISELVKKGEMSQEEGKDALNTLMYRMQEESEKLKQKINEQVDNAIVSMNLVKKTELDEILQRITELEKRLDEIQSKKEV</sequence>
<gene>
    <name evidence="2" type="ordered locus">TEPIRE1_1293</name>
</gene>
<name>F4LTK0_TEPAE</name>
<dbReference type="HOGENOM" id="CLU_131526_1_0_9"/>
<dbReference type="Proteomes" id="UP000010802">
    <property type="component" value="Chromosome"/>
</dbReference>
<accession>F4LTK0</accession>
<dbReference type="EMBL" id="HF563609">
    <property type="protein sequence ID" value="CCP26017.1"/>
    <property type="molecule type" value="Genomic_DNA"/>
</dbReference>
<reference evidence="3" key="1">
    <citation type="journal article" date="2013" name="Genome Announc.">
        <title>First genome sequence of a syntrophic acetate-oxidizing bacterium, Tepidanaerobacter acetatoxydans strain Re1.</title>
        <authorList>
            <person name="Manzoor S."/>
            <person name="Bongcam-Rudloff E."/>
            <person name="Schnurer A."/>
            <person name="Muller B."/>
        </authorList>
    </citation>
    <scope>NUCLEOTIDE SEQUENCE [LARGE SCALE GENOMIC DNA]</scope>
    <source>
        <strain evidence="3">Re1</strain>
    </source>
</reference>